<gene>
    <name evidence="7" type="primary">aroA</name>
    <name evidence="10" type="ORF">KY5_1055c</name>
</gene>
<dbReference type="GO" id="GO:0003866">
    <property type="term" value="F:3-phosphoshikimate 1-carboxyvinyltransferase activity"/>
    <property type="evidence" value="ECO:0007669"/>
    <property type="project" value="UniProtKB-UniRule"/>
</dbReference>
<evidence type="ECO:0000256" key="3">
    <source>
        <dbReference type="ARBA" id="ARBA00022605"/>
    </source>
</evidence>
<feature type="binding site" evidence="7">
    <location>
        <position position="178"/>
    </location>
    <ligand>
        <name>3-phosphoshikimate</name>
        <dbReference type="ChEBI" id="CHEBI:145989"/>
    </ligand>
</feature>
<dbReference type="InterPro" id="IPR036968">
    <property type="entry name" value="Enolpyruvate_Tfrase_sf"/>
</dbReference>
<evidence type="ECO:0000256" key="7">
    <source>
        <dbReference type="HAMAP-Rule" id="MF_00210"/>
    </source>
</evidence>
<feature type="binding site" evidence="7">
    <location>
        <position position="321"/>
    </location>
    <ligand>
        <name>3-phosphoshikimate</name>
        <dbReference type="ChEBI" id="CHEBI:145989"/>
    </ligand>
</feature>
<name>A0A291Q3H7_9ACTN</name>
<dbReference type="Gene3D" id="3.65.10.10">
    <property type="entry name" value="Enolpyruvate transferase domain"/>
    <property type="match status" value="2"/>
</dbReference>
<feature type="binding site" evidence="7">
    <location>
        <position position="38"/>
    </location>
    <ligand>
        <name>3-phosphoshikimate</name>
        <dbReference type="ChEBI" id="CHEBI:145989"/>
    </ligand>
</feature>
<feature type="compositionally biased region" description="Basic and acidic residues" evidence="8">
    <location>
        <begin position="1"/>
        <end position="16"/>
    </location>
</feature>
<dbReference type="CDD" id="cd01556">
    <property type="entry name" value="EPSP_synthase"/>
    <property type="match status" value="1"/>
</dbReference>
<evidence type="ECO:0000256" key="6">
    <source>
        <dbReference type="ARBA" id="ARBA00044633"/>
    </source>
</evidence>
<evidence type="ECO:0000256" key="2">
    <source>
        <dbReference type="ARBA" id="ARBA00009948"/>
    </source>
</evidence>
<dbReference type="UniPathway" id="UPA00053">
    <property type="reaction ID" value="UER00089"/>
</dbReference>
<dbReference type="KEGG" id="sfk:KY5_1055c"/>
<evidence type="ECO:0000256" key="4">
    <source>
        <dbReference type="ARBA" id="ARBA00022679"/>
    </source>
</evidence>
<protein>
    <recommendedName>
        <fullName evidence="7">3-phosphoshikimate 1-carboxyvinyltransferase</fullName>
        <ecNumber evidence="7">2.5.1.19</ecNumber>
    </recommendedName>
    <alternativeName>
        <fullName evidence="7">5-enolpyruvylshikimate-3-phosphate synthase</fullName>
        <shortName evidence="7">EPSP synthase</shortName>
        <shortName evidence="7">EPSPS</shortName>
    </alternativeName>
</protein>
<dbReference type="PROSITE" id="PS00885">
    <property type="entry name" value="EPSP_SYNTHASE_2"/>
    <property type="match status" value="1"/>
</dbReference>
<evidence type="ECO:0000256" key="8">
    <source>
        <dbReference type="SAM" id="MobiDB-lite"/>
    </source>
</evidence>
<dbReference type="InterPro" id="IPR013792">
    <property type="entry name" value="RNA3'P_cycl/enolpyr_Trfase_a/b"/>
</dbReference>
<dbReference type="HAMAP" id="MF_00210">
    <property type="entry name" value="EPSP_synth"/>
    <property type="match status" value="1"/>
</dbReference>
<dbReference type="InterPro" id="IPR001986">
    <property type="entry name" value="Enolpyruvate_Tfrase_dom"/>
</dbReference>
<feature type="binding site" evidence="7">
    <location>
        <position position="33"/>
    </location>
    <ligand>
        <name>3-phosphoshikimate</name>
        <dbReference type="ChEBI" id="CHEBI:145989"/>
    </ligand>
</feature>
<dbReference type="AlphaFoldDB" id="A0A291Q3H7"/>
<feature type="binding site" evidence="7">
    <location>
        <position position="180"/>
    </location>
    <ligand>
        <name>3-phosphoshikimate</name>
        <dbReference type="ChEBI" id="CHEBI:145989"/>
    </ligand>
</feature>
<dbReference type="PANTHER" id="PTHR21090">
    <property type="entry name" value="AROM/DEHYDROQUINATE SYNTHASE"/>
    <property type="match status" value="1"/>
</dbReference>
<dbReference type="SUPFAM" id="SSF55205">
    <property type="entry name" value="EPT/RTPC-like"/>
    <property type="match status" value="1"/>
</dbReference>
<organism evidence="10 11">
    <name type="scientific">Streptomyces formicae</name>
    <dbReference type="NCBI Taxonomy" id="1616117"/>
    <lineage>
        <taxon>Bacteria</taxon>
        <taxon>Bacillati</taxon>
        <taxon>Actinomycetota</taxon>
        <taxon>Actinomycetes</taxon>
        <taxon>Kitasatosporales</taxon>
        <taxon>Streptomycetaceae</taxon>
        <taxon>Streptomyces</taxon>
    </lineage>
</organism>
<keyword evidence="4 7" id="KW-0808">Transferase</keyword>
<feature type="binding site" evidence="7">
    <location>
        <position position="34"/>
    </location>
    <ligand>
        <name>3-phosphoshikimate</name>
        <dbReference type="ChEBI" id="CHEBI:145989"/>
    </ligand>
</feature>
<keyword evidence="5 7" id="KW-0057">Aromatic amino acid biosynthesis</keyword>
<dbReference type="EC" id="2.5.1.19" evidence="7"/>
<sequence>MDAKLRSERTEADRPSFDTARSSELVPRIPGSKSLTNRTLLLAAAATGVSRLLAPLVSDDTIAFRAAVAGMGARWESSPLDEVWDVTGIGRGPVGPARVWCADAGTAGRFLPPFAATGQGAFLFDGSAQLRARPQKPLVDALLRIGARATAGVGGGLPLVIDADGLDGGEVTVDSSMSSQYLSGLLMAAPLMRRGLTLRGARLVSRPYIDMTLSLMRRFGARVQERDDGDFAVEPGAYAAADVAIEPDASTASYFFAAAAGTGQTVTVPGLGTDSAQGDLRFVEVLAKAGARVQVGKTATTVTGNGTLRGGFTVDMGEISDTFMTLAAIAPLVDAPITIRGIGHARLKESDRIAAVAANLAAIGVQTREGADRITIHPGPLRPARVNCRRDHRIAMAFSVLGLVAPGTITLDDPACVAKTFPGFHNEMRRLFSRYELPVGTTDMTNTADVTNTVGMAKENR</sequence>
<dbReference type="GO" id="GO:0008652">
    <property type="term" value="P:amino acid biosynthetic process"/>
    <property type="evidence" value="ECO:0007669"/>
    <property type="project" value="UniProtKB-KW"/>
</dbReference>
<evidence type="ECO:0000313" key="10">
    <source>
        <dbReference type="EMBL" id="ATL26073.1"/>
    </source>
</evidence>
<reference evidence="10 11" key="1">
    <citation type="submission" date="2017-08" db="EMBL/GenBank/DDBJ databases">
        <title>Complete Genome Sequence of Streptomyces formicae KY5, the formicamycin producer.</title>
        <authorList>
            <person name="Holmes N.A."/>
            <person name="Devine R."/>
            <person name="Qin Z."/>
            <person name="Seipke R.F."/>
            <person name="Wilkinson B."/>
            <person name="Hutchings M.I."/>
        </authorList>
    </citation>
    <scope>NUCLEOTIDE SEQUENCE [LARGE SCALE GENOMIC DNA]</scope>
    <source>
        <strain evidence="10 11">KY5</strain>
    </source>
</reference>
<comment type="similarity">
    <text evidence="2 7">Belongs to the EPSP synthase family.</text>
</comment>
<dbReference type="PIRSF" id="PIRSF000505">
    <property type="entry name" value="EPSPS"/>
    <property type="match status" value="1"/>
</dbReference>
<comment type="subunit">
    <text evidence="7">Monomer.</text>
</comment>
<feature type="binding site" evidence="7">
    <location>
        <position position="33"/>
    </location>
    <ligand>
        <name>phosphoenolpyruvate</name>
        <dbReference type="ChEBI" id="CHEBI:58702"/>
    </ligand>
</feature>
<dbReference type="GO" id="GO:0005737">
    <property type="term" value="C:cytoplasm"/>
    <property type="evidence" value="ECO:0007669"/>
    <property type="project" value="UniProtKB-SubCell"/>
</dbReference>
<feature type="binding site" evidence="7">
    <location>
        <position position="352"/>
    </location>
    <ligand>
        <name>phosphoenolpyruvate</name>
        <dbReference type="ChEBI" id="CHEBI:58702"/>
    </ligand>
</feature>
<dbReference type="Pfam" id="PF00275">
    <property type="entry name" value="EPSP_synthase"/>
    <property type="match status" value="1"/>
</dbReference>
<keyword evidence="11" id="KW-1185">Reference proteome</keyword>
<comment type="function">
    <text evidence="7">Catalyzes the transfer of the enolpyruvyl moiety of phosphoenolpyruvate (PEP) to the 5-hydroxyl of shikimate-3-phosphate (S3P) to produce enolpyruvyl shikimate-3-phosphate and inorganic phosphate.</text>
</comment>
<feature type="binding site" evidence="7">
    <location>
        <position position="348"/>
    </location>
    <ligand>
        <name>3-phosphoshikimate</name>
        <dbReference type="ChEBI" id="CHEBI:145989"/>
    </ligand>
</feature>
<evidence type="ECO:0000256" key="1">
    <source>
        <dbReference type="ARBA" id="ARBA00004811"/>
    </source>
</evidence>
<dbReference type="GO" id="GO:0009423">
    <property type="term" value="P:chorismate biosynthetic process"/>
    <property type="evidence" value="ECO:0007669"/>
    <property type="project" value="UniProtKB-UniRule"/>
</dbReference>
<feature type="binding site" evidence="7">
    <location>
        <position position="393"/>
    </location>
    <ligand>
        <name>phosphoenolpyruvate</name>
        <dbReference type="ChEBI" id="CHEBI:58702"/>
    </ligand>
</feature>
<feature type="active site" description="Proton acceptor" evidence="7">
    <location>
        <position position="321"/>
    </location>
</feature>
<dbReference type="InterPro" id="IPR023193">
    <property type="entry name" value="EPSP_synthase_CS"/>
</dbReference>
<comment type="catalytic activity">
    <reaction evidence="6">
        <text>3-phosphoshikimate + phosphoenolpyruvate = 5-O-(1-carboxyvinyl)-3-phosphoshikimate + phosphate</text>
        <dbReference type="Rhea" id="RHEA:21256"/>
        <dbReference type="ChEBI" id="CHEBI:43474"/>
        <dbReference type="ChEBI" id="CHEBI:57701"/>
        <dbReference type="ChEBI" id="CHEBI:58702"/>
        <dbReference type="ChEBI" id="CHEBI:145989"/>
        <dbReference type="EC" id="2.5.1.19"/>
    </reaction>
    <physiologicalReaction direction="left-to-right" evidence="6">
        <dbReference type="Rhea" id="RHEA:21257"/>
    </physiologicalReaction>
</comment>
<keyword evidence="3 7" id="KW-0028">Amino-acid biosynthesis</keyword>
<accession>A0A291Q3H7</accession>
<evidence type="ECO:0000259" key="9">
    <source>
        <dbReference type="Pfam" id="PF00275"/>
    </source>
</evidence>
<dbReference type="GO" id="GO:0009073">
    <property type="term" value="P:aromatic amino acid family biosynthetic process"/>
    <property type="evidence" value="ECO:0007669"/>
    <property type="project" value="UniProtKB-KW"/>
</dbReference>
<feature type="binding site" evidence="7">
    <location>
        <position position="105"/>
    </location>
    <ligand>
        <name>phosphoenolpyruvate</name>
        <dbReference type="ChEBI" id="CHEBI:58702"/>
    </ligand>
</feature>
<feature type="binding site" evidence="7">
    <location>
        <position position="180"/>
    </location>
    <ligand>
        <name>phosphoenolpyruvate</name>
        <dbReference type="ChEBI" id="CHEBI:58702"/>
    </ligand>
</feature>
<dbReference type="NCBIfam" id="TIGR01356">
    <property type="entry name" value="aroA"/>
    <property type="match status" value="1"/>
</dbReference>
<feature type="region of interest" description="Disordered" evidence="8">
    <location>
        <begin position="1"/>
        <end position="23"/>
    </location>
</feature>
<dbReference type="InterPro" id="IPR006264">
    <property type="entry name" value="EPSP_synthase"/>
</dbReference>
<feature type="binding site" evidence="7">
    <location>
        <position position="419"/>
    </location>
    <ligand>
        <name>phosphoenolpyruvate</name>
        <dbReference type="ChEBI" id="CHEBI:58702"/>
    </ligand>
</feature>
<feature type="domain" description="Enolpyruvate transferase" evidence="9">
    <location>
        <begin position="28"/>
        <end position="428"/>
    </location>
</feature>
<evidence type="ECO:0000256" key="5">
    <source>
        <dbReference type="ARBA" id="ARBA00023141"/>
    </source>
</evidence>
<feature type="binding site" evidence="7">
    <location>
        <position position="205"/>
    </location>
    <ligand>
        <name>3-phosphoshikimate</name>
        <dbReference type="ChEBI" id="CHEBI:145989"/>
    </ligand>
</feature>
<feature type="binding site" evidence="7">
    <location>
        <position position="133"/>
    </location>
    <ligand>
        <name>phosphoenolpyruvate</name>
        <dbReference type="ChEBI" id="CHEBI:58702"/>
    </ligand>
</feature>
<evidence type="ECO:0000313" key="11">
    <source>
        <dbReference type="Proteomes" id="UP000221011"/>
    </source>
</evidence>
<comment type="subcellular location">
    <subcellularLocation>
        <location evidence="7">Cytoplasm</location>
    </subcellularLocation>
</comment>
<keyword evidence="7" id="KW-0963">Cytoplasm</keyword>
<dbReference type="Proteomes" id="UP000221011">
    <property type="component" value="Chromosome"/>
</dbReference>
<proteinExistence type="inferred from homology"/>
<dbReference type="EMBL" id="CP022685">
    <property type="protein sequence ID" value="ATL26073.1"/>
    <property type="molecule type" value="Genomic_DNA"/>
</dbReference>
<feature type="binding site" evidence="7">
    <location>
        <position position="179"/>
    </location>
    <ligand>
        <name>3-phosphoshikimate</name>
        <dbReference type="ChEBI" id="CHEBI:145989"/>
    </ligand>
</feature>
<comment type="pathway">
    <text evidence="1 7">Metabolic intermediate biosynthesis; chorismate biosynthesis; chorismate from D-erythrose 4-phosphate and phosphoenolpyruvate: step 6/7.</text>
</comment>
<comment type="caution">
    <text evidence="7">Lacks conserved residue(s) required for the propagation of feature annotation.</text>
</comment>
<dbReference type="PANTHER" id="PTHR21090:SF5">
    <property type="entry name" value="PENTAFUNCTIONAL AROM POLYPEPTIDE"/>
    <property type="match status" value="1"/>
</dbReference>